<dbReference type="AlphaFoldDB" id="A0A1I7SJB3"/>
<evidence type="ECO:0000313" key="2">
    <source>
        <dbReference type="WBParaSite" id="BXY_1313700.1"/>
    </source>
</evidence>
<dbReference type="WBParaSite" id="BXY_1313700.1">
    <property type="protein sequence ID" value="BXY_1313700.1"/>
    <property type="gene ID" value="BXY_1313700"/>
</dbReference>
<accession>A0A1I7SJB3</accession>
<dbReference type="Proteomes" id="UP000095284">
    <property type="component" value="Unplaced"/>
</dbReference>
<name>A0A1I7SJB3_BURXY</name>
<protein>
    <submittedName>
        <fullName evidence="2">Uncharacterized protein</fullName>
    </submittedName>
</protein>
<organism evidence="1 2">
    <name type="scientific">Bursaphelenchus xylophilus</name>
    <name type="common">Pinewood nematode worm</name>
    <name type="synonym">Aphelenchoides xylophilus</name>
    <dbReference type="NCBI Taxonomy" id="6326"/>
    <lineage>
        <taxon>Eukaryota</taxon>
        <taxon>Metazoa</taxon>
        <taxon>Ecdysozoa</taxon>
        <taxon>Nematoda</taxon>
        <taxon>Chromadorea</taxon>
        <taxon>Rhabditida</taxon>
        <taxon>Tylenchina</taxon>
        <taxon>Tylenchomorpha</taxon>
        <taxon>Aphelenchoidea</taxon>
        <taxon>Aphelenchoididae</taxon>
        <taxon>Bursaphelenchus</taxon>
    </lineage>
</organism>
<evidence type="ECO:0000313" key="1">
    <source>
        <dbReference type="Proteomes" id="UP000095284"/>
    </source>
</evidence>
<sequence>MMSYFSRLQFWNHLEPVNDPHRNLPTVDLEAETSLESVLGSNPPIQCLEEADHWKPIVHPRRDIANGQRLNPNWKTMCLMRRKNDGNRKTSCIMSRR</sequence>
<reference evidence="2" key="1">
    <citation type="submission" date="2016-11" db="UniProtKB">
        <authorList>
            <consortium name="WormBaseParasite"/>
        </authorList>
    </citation>
    <scope>IDENTIFICATION</scope>
</reference>
<proteinExistence type="predicted"/>